<proteinExistence type="inferred from homology"/>
<dbReference type="PATRIC" id="fig|1423781.4.peg.509"/>
<dbReference type="OrthoDB" id="9812878at2"/>
<comment type="similarity">
    <text evidence="6">Belongs to the nlpA lipoprotein family.</text>
</comment>
<gene>
    <name evidence="7" type="ORF">FD06_GL000496</name>
</gene>
<dbReference type="PANTHER" id="PTHR30429">
    <property type="entry name" value="D-METHIONINE-BINDING LIPOPROTEIN METQ"/>
    <property type="match status" value="1"/>
</dbReference>
<comment type="caution">
    <text evidence="7">The sequence shown here is derived from an EMBL/GenBank/DDBJ whole genome shotgun (WGS) entry which is preliminary data.</text>
</comment>
<evidence type="ECO:0000313" key="8">
    <source>
        <dbReference type="Proteomes" id="UP000052012"/>
    </source>
</evidence>
<comment type="subcellular location">
    <subcellularLocation>
        <location evidence="1">Membrane</location>
        <topology evidence="1">Lipid-anchor</topology>
    </subcellularLocation>
</comment>
<dbReference type="GO" id="GO:0016020">
    <property type="term" value="C:membrane"/>
    <property type="evidence" value="ECO:0007669"/>
    <property type="project" value="UniProtKB-SubCell"/>
</dbReference>
<dbReference type="EMBL" id="AYYQ01000035">
    <property type="protein sequence ID" value="KRM67776.1"/>
    <property type="molecule type" value="Genomic_DNA"/>
</dbReference>
<evidence type="ECO:0000256" key="1">
    <source>
        <dbReference type="ARBA" id="ARBA00004635"/>
    </source>
</evidence>
<name>A0A0R2ALN0_9LACO</name>
<sequence length="275" mass="30653">MKKITVIICLFLALIGLISVGPGTYESKNTLIVGASNIPHAEILRHVAPQLKKEGIKLDIKTFQDYVLPNRALVGKQTDANYFQTIPFLDTWNKEYHGNLVNVGPVHLEPMGIYSKKVKKLADLKDGATILVSSNAPDYGRIIQLFQQNGLIKIKKGVKVEQANFSDISWNPKHLKFKTGYEAKLMPMIYQHNEGDAVAINSNYAVQSGLNPDKDSIALQKSSPNSPYNNILVARKDNEHSRAIRLLLKALQSKETQQWIKNKYHGAVLPAGNVK</sequence>
<dbReference type="Proteomes" id="UP000052012">
    <property type="component" value="Unassembled WGS sequence"/>
</dbReference>
<dbReference type="PANTHER" id="PTHR30429:SF0">
    <property type="entry name" value="METHIONINE-BINDING LIPOPROTEIN METQ"/>
    <property type="match status" value="1"/>
</dbReference>
<keyword evidence="3" id="KW-0472">Membrane</keyword>
<keyword evidence="5 6" id="KW-0449">Lipoprotein</keyword>
<dbReference type="AlphaFoldDB" id="A0A0R2ALN0"/>
<evidence type="ECO:0000256" key="2">
    <source>
        <dbReference type="ARBA" id="ARBA00022729"/>
    </source>
</evidence>
<evidence type="ECO:0000256" key="4">
    <source>
        <dbReference type="ARBA" id="ARBA00023139"/>
    </source>
</evidence>
<keyword evidence="4" id="KW-0564">Palmitate</keyword>
<dbReference type="Pfam" id="PF03180">
    <property type="entry name" value="Lipoprotein_9"/>
    <property type="match status" value="1"/>
</dbReference>
<dbReference type="InterPro" id="IPR004872">
    <property type="entry name" value="Lipoprotein_NlpA"/>
</dbReference>
<protein>
    <recommendedName>
        <fullName evidence="6">Lipoprotein</fullName>
    </recommendedName>
</protein>
<organism evidence="7 8">
    <name type="scientific">Apilactobacillus ozensis DSM 23829 = JCM 17196</name>
    <dbReference type="NCBI Taxonomy" id="1423781"/>
    <lineage>
        <taxon>Bacteria</taxon>
        <taxon>Bacillati</taxon>
        <taxon>Bacillota</taxon>
        <taxon>Bacilli</taxon>
        <taxon>Lactobacillales</taxon>
        <taxon>Lactobacillaceae</taxon>
        <taxon>Apilactobacillus</taxon>
    </lineage>
</organism>
<keyword evidence="8" id="KW-1185">Reference proteome</keyword>
<dbReference type="SUPFAM" id="SSF53850">
    <property type="entry name" value="Periplasmic binding protein-like II"/>
    <property type="match status" value="1"/>
</dbReference>
<evidence type="ECO:0000256" key="6">
    <source>
        <dbReference type="PIRNR" id="PIRNR002854"/>
    </source>
</evidence>
<evidence type="ECO:0000313" key="7">
    <source>
        <dbReference type="EMBL" id="KRM67776.1"/>
    </source>
</evidence>
<keyword evidence="2" id="KW-0732">Signal</keyword>
<dbReference type="STRING" id="1423781.FD06_GL000496"/>
<dbReference type="Gene3D" id="3.40.190.10">
    <property type="entry name" value="Periplasmic binding protein-like II"/>
    <property type="match status" value="2"/>
</dbReference>
<accession>A0A0R2ALN0</accession>
<dbReference type="RefSeq" id="WP_056966751.1">
    <property type="nucleotide sequence ID" value="NZ_AYYQ01000035.1"/>
</dbReference>
<evidence type="ECO:0000256" key="3">
    <source>
        <dbReference type="ARBA" id="ARBA00023136"/>
    </source>
</evidence>
<evidence type="ECO:0000256" key="5">
    <source>
        <dbReference type="ARBA" id="ARBA00023288"/>
    </source>
</evidence>
<reference evidence="7 8" key="1">
    <citation type="journal article" date="2015" name="Genome Announc.">
        <title>Expanding the biotechnology potential of lactobacilli through comparative genomics of 213 strains and associated genera.</title>
        <authorList>
            <person name="Sun Z."/>
            <person name="Harris H.M."/>
            <person name="McCann A."/>
            <person name="Guo C."/>
            <person name="Argimon S."/>
            <person name="Zhang W."/>
            <person name="Yang X."/>
            <person name="Jeffery I.B."/>
            <person name="Cooney J.C."/>
            <person name="Kagawa T.F."/>
            <person name="Liu W."/>
            <person name="Song Y."/>
            <person name="Salvetti E."/>
            <person name="Wrobel A."/>
            <person name="Rasinkangas P."/>
            <person name="Parkhill J."/>
            <person name="Rea M.C."/>
            <person name="O'Sullivan O."/>
            <person name="Ritari J."/>
            <person name="Douillard F.P."/>
            <person name="Paul Ross R."/>
            <person name="Yang R."/>
            <person name="Briner A.E."/>
            <person name="Felis G.E."/>
            <person name="de Vos W.M."/>
            <person name="Barrangou R."/>
            <person name="Klaenhammer T.R."/>
            <person name="Caufield P.W."/>
            <person name="Cui Y."/>
            <person name="Zhang H."/>
            <person name="O'Toole P.W."/>
        </authorList>
    </citation>
    <scope>NUCLEOTIDE SEQUENCE [LARGE SCALE GENOMIC DNA]</scope>
    <source>
        <strain evidence="7 8">DSM 23829</strain>
    </source>
</reference>
<dbReference type="PIRSF" id="PIRSF002854">
    <property type="entry name" value="MetQ"/>
    <property type="match status" value="1"/>
</dbReference>